<proteinExistence type="predicted"/>
<feature type="transmembrane region" description="Helical" evidence="1">
    <location>
        <begin position="12"/>
        <end position="31"/>
    </location>
</feature>
<reference evidence="2" key="1">
    <citation type="submission" date="2018-05" db="EMBL/GenBank/DDBJ databases">
        <authorList>
            <person name="Lanie J.A."/>
            <person name="Ng W.-L."/>
            <person name="Kazmierczak K.M."/>
            <person name="Andrzejewski T.M."/>
            <person name="Davidsen T.M."/>
            <person name="Wayne K.J."/>
            <person name="Tettelin H."/>
            <person name="Glass J.I."/>
            <person name="Rusch D."/>
            <person name="Podicherti R."/>
            <person name="Tsui H.-C.T."/>
            <person name="Winkler M.E."/>
        </authorList>
    </citation>
    <scope>NUCLEOTIDE SEQUENCE</scope>
</reference>
<sequence>MLLEEIRLNTSFASGKGFYSFPVLVVLAGLLA</sequence>
<evidence type="ECO:0000256" key="1">
    <source>
        <dbReference type="SAM" id="Phobius"/>
    </source>
</evidence>
<accession>A0A382C4S1</accession>
<gene>
    <name evidence="2" type="ORF">METZ01_LOCUS173281</name>
</gene>
<evidence type="ECO:0000313" key="2">
    <source>
        <dbReference type="EMBL" id="SVB20427.1"/>
    </source>
</evidence>
<name>A0A382C4S1_9ZZZZ</name>
<keyword evidence="1" id="KW-0472">Membrane</keyword>
<organism evidence="2">
    <name type="scientific">marine metagenome</name>
    <dbReference type="NCBI Taxonomy" id="408172"/>
    <lineage>
        <taxon>unclassified sequences</taxon>
        <taxon>metagenomes</taxon>
        <taxon>ecological metagenomes</taxon>
    </lineage>
</organism>
<dbReference type="AlphaFoldDB" id="A0A382C4S1"/>
<keyword evidence="1" id="KW-0812">Transmembrane</keyword>
<protein>
    <submittedName>
        <fullName evidence="2">Uncharacterized protein</fullName>
    </submittedName>
</protein>
<feature type="non-terminal residue" evidence="2">
    <location>
        <position position="32"/>
    </location>
</feature>
<dbReference type="EMBL" id="UINC01032562">
    <property type="protein sequence ID" value="SVB20427.1"/>
    <property type="molecule type" value="Genomic_DNA"/>
</dbReference>
<keyword evidence="1" id="KW-1133">Transmembrane helix</keyword>